<accession>A0ABX8CF18</accession>
<dbReference type="RefSeq" id="WP_212643871.1">
    <property type="nucleotide sequence ID" value="NZ_CP074132.1"/>
</dbReference>
<organism evidence="1 2">
    <name type="scientific">Nocardiopsis akebiae</name>
    <dbReference type="NCBI Taxonomy" id="2831968"/>
    <lineage>
        <taxon>Bacteria</taxon>
        <taxon>Bacillati</taxon>
        <taxon>Actinomycetota</taxon>
        <taxon>Actinomycetes</taxon>
        <taxon>Streptosporangiales</taxon>
        <taxon>Nocardiopsidaceae</taxon>
        <taxon>Nocardiopsis</taxon>
    </lineage>
</organism>
<evidence type="ECO:0000313" key="1">
    <source>
        <dbReference type="EMBL" id="QUX31178.1"/>
    </source>
</evidence>
<name>A0ABX8CF18_9ACTN</name>
<dbReference type="Proteomes" id="UP000678016">
    <property type="component" value="Chromosome"/>
</dbReference>
<gene>
    <name evidence="1" type="ORF">KGD83_12190</name>
</gene>
<protein>
    <submittedName>
        <fullName evidence="1">Uncharacterized protein</fullName>
    </submittedName>
</protein>
<keyword evidence="2" id="KW-1185">Reference proteome</keyword>
<evidence type="ECO:0000313" key="2">
    <source>
        <dbReference type="Proteomes" id="UP000678016"/>
    </source>
</evidence>
<dbReference type="EMBL" id="CP074132">
    <property type="protein sequence ID" value="QUX31178.1"/>
    <property type="molecule type" value="Genomic_DNA"/>
</dbReference>
<proteinExistence type="predicted"/>
<reference evidence="2" key="1">
    <citation type="submission" date="2021-05" db="EMBL/GenBank/DDBJ databases">
        <title>Direct Submission.</title>
        <authorList>
            <person name="Li K."/>
            <person name="Gao J."/>
        </authorList>
    </citation>
    <scope>NUCLEOTIDE SEQUENCE [LARGE SCALE GENOMIC DNA]</scope>
    <source>
        <strain evidence="2">HDS12</strain>
    </source>
</reference>
<sequence length="124" mass="13852">MSATDLATGEPVPGMTYEHYRYREISERLTLRHGYLAWPTTEEVVEVHPDELTVVDKSFIYVQQADDGSWVGKTRLHSGVPEDRDVEITHAAGHTYLAEAGDIITLPDLEPGSSRRTRGRGCRG</sequence>